<dbReference type="Proteomes" id="UP000030647">
    <property type="component" value="Unassembled WGS sequence"/>
</dbReference>
<evidence type="ECO:0008006" key="3">
    <source>
        <dbReference type="Google" id="ProtNLM"/>
    </source>
</evidence>
<dbReference type="Pfam" id="PF04237">
    <property type="entry name" value="YjbR"/>
    <property type="match status" value="1"/>
</dbReference>
<dbReference type="InterPro" id="IPR058532">
    <property type="entry name" value="YjbR/MT2646/Rv2570-like"/>
</dbReference>
<dbReference type="RefSeq" id="WP_022528880.1">
    <property type="nucleotide sequence ID" value="NZ_KI271584.1"/>
</dbReference>
<dbReference type="SUPFAM" id="SSF142906">
    <property type="entry name" value="YjbR-like"/>
    <property type="match status" value="1"/>
</dbReference>
<protein>
    <recommendedName>
        <fullName evidence="3">YjbR</fullName>
    </recommendedName>
</protein>
<evidence type="ECO:0000313" key="2">
    <source>
        <dbReference type="Proteomes" id="UP000030647"/>
    </source>
</evidence>
<dbReference type="InterPro" id="IPR038056">
    <property type="entry name" value="YjbR-like_sf"/>
</dbReference>
<dbReference type="Gene3D" id="3.90.1150.30">
    <property type="match status" value="1"/>
</dbReference>
<dbReference type="HOGENOM" id="CLU_105851_5_1_9"/>
<proteinExistence type="predicted"/>
<organism evidence="1 2">
    <name type="scientific">Schleiferilactobacillus shenzhenensis LY-73</name>
    <dbReference type="NCBI Taxonomy" id="1231336"/>
    <lineage>
        <taxon>Bacteria</taxon>
        <taxon>Bacillati</taxon>
        <taxon>Bacillota</taxon>
        <taxon>Bacilli</taxon>
        <taxon>Lactobacillales</taxon>
        <taxon>Lactobacillaceae</taxon>
        <taxon>Schleiferilactobacillus</taxon>
    </lineage>
</organism>
<dbReference type="STRING" id="1231336.L248_2013"/>
<dbReference type="AlphaFoldDB" id="U4TX59"/>
<dbReference type="EMBL" id="KI271584">
    <property type="protein sequence ID" value="ERL65937.1"/>
    <property type="molecule type" value="Genomic_DNA"/>
</dbReference>
<gene>
    <name evidence="1" type="ORF">L248_2013</name>
</gene>
<name>U4TX59_9LACO</name>
<accession>U4TX59</accession>
<dbReference type="eggNOG" id="COG2315">
    <property type="taxonomic scope" value="Bacteria"/>
</dbReference>
<reference evidence="2" key="1">
    <citation type="journal article" date="2013" name="Genome Announc.">
        <title>Whole-Genome Sequencing of Lactobacillus shenzhenensis Strain LY-73T.</title>
        <authorList>
            <person name="Lin Z."/>
            <person name="Liu Z."/>
            <person name="Yang R."/>
            <person name="Zou Y."/>
            <person name="Wan D."/>
            <person name="Chen J."/>
            <person name="Guo M."/>
            <person name="Zhao J."/>
            <person name="Fang C."/>
            <person name="Yang R."/>
            <person name="Liu F."/>
        </authorList>
    </citation>
    <scope>NUCLEOTIDE SEQUENCE [LARGE SCALE GENOMIC DNA]</scope>
    <source>
        <strain evidence="2">LY-73</strain>
    </source>
</reference>
<keyword evidence="2" id="KW-1185">Reference proteome</keyword>
<sequence length="113" mass="12387">MTIAQLVSTISQGQAITTDQPFNRPGNHNRIIFTAVRHAASKKIFALIYHQDGRLYMDLKADPAVAAELSDALPYITAGRHFDKQHWLTVDVNAVAAPTELIKLAAASYQLTA</sequence>
<evidence type="ECO:0000313" key="1">
    <source>
        <dbReference type="EMBL" id="ERL65937.1"/>
    </source>
</evidence>